<dbReference type="InterPro" id="IPR003795">
    <property type="entry name" value="DUF192"/>
</dbReference>
<dbReference type="PANTHER" id="PTHR37953">
    <property type="entry name" value="UPF0127 PROTEIN MJ1496"/>
    <property type="match status" value="1"/>
</dbReference>
<dbReference type="RefSeq" id="WP_138931844.1">
    <property type="nucleotide sequence ID" value="NZ_SWMU01000002.1"/>
</dbReference>
<protein>
    <submittedName>
        <fullName evidence="1">DUF192 domain-containing protein</fullName>
    </submittedName>
</protein>
<dbReference type="PANTHER" id="PTHR37953:SF1">
    <property type="entry name" value="UPF0127 PROTEIN MJ1496"/>
    <property type="match status" value="1"/>
</dbReference>
<dbReference type="Gene3D" id="2.60.120.1140">
    <property type="entry name" value="Protein of unknown function DUF192"/>
    <property type="match status" value="1"/>
</dbReference>
<dbReference type="OrthoDB" id="5526466at2"/>
<dbReference type="AlphaFoldDB" id="A0A4U5TRV2"/>
<gene>
    <name evidence="1" type="ORF">FCN74_06845</name>
</gene>
<sequence length="161" mass="18915">MKIFKFSVLVFLCLFFACKNNKDKTVKPIEITFEKEGELYFIDKNDTIKTIAIELAKSDYEQQTGLMHRSSMEMDQGMLFMYQDERPRPTFYMKNTQIPLDLIYINAEKQIVEINKNAQPYNENPIRAEQPAQYVLEVNAGFVNQYKLSDSLSVEFKILKQ</sequence>
<reference evidence="1 2" key="1">
    <citation type="submission" date="2019-04" db="EMBL/GenBank/DDBJ databases">
        <title>Psychroflexus halotolerans sp. nov., isolated from a marine solar saltern.</title>
        <authorList>
            <person name="Feng X."/>
        </authorList>
    </citation>
    <scope>NUCLEOTIDE SEQUENCE [LARGE SCALE GENOMIC DNA]</scope>
    <source>
        <strain evidence="1 2">WDS2C27</strain>
    </source>
</reference>
<comment type="caution">
    <text evidence="1">The sequence shown here is derived from an EMBL/GenBank/DDBJ whole genome shotgun (WGS) entry which is preliminary data.</text>
</comment>
<proteinExistence type="predicted"/>
<dbReference type="PROSITE" id="PS51257">
    <property type="entry name" value="PROKAR_LIPOPROTEIN"/>
    <property type="match status" value="1"/>
</dbReference>
<accession>A0A4U5TRV2</accession>
<dbReference type="Pfam" id="PF02643">
    <property type="entry name" value="DUF192"/>
    <property type="match status" value="1"/>
</dbReference>
<keyword evidence="2" id="KW-1185">Reference proteome</keyword>
<name>A0A4U5TRV2_9FLAO</name>
<dbReference type="EMBL" id="SWMU01000002">
    <property type="protein sequence ID" value="TKS56742.1"/>
    <property type="molecule type" value="Genomic_DNA"/>
</dbReference>
<evidence type="ECO:0000313" key="2">
    <source>
        <dbReference type="Proteomes" id="UP000306552"/>
    </source>
</evidence>
<dbReference type="Proteomes" id="UP000306552">
    <property type="component" value="Unassembled WGS sequence"/>
</dbReference>
<organism evidence="1 2">
    <name type="scientific">Mesohalobacter halotolerans</name>
    <dbReference type="NCBI Taxonomy" id="1883405"/>
    <lineage>
        <taxon>Bacteria</taxon>
        <taxon>Pseudomonadati</taxon>
        <taxon>Bacteroidota</taxon>
        <taxon>Flavobacteriia</taxon>
        <taxon>Flavobacteriales</taxon>
        <taxon>Flavobacteriaceae</taxon>
        <taxon>Mesohalobacter</taxon>
    </lineage>
</organism>
<dbReference type="InterPro" id="IPR038695">
    <property type="entry name" value="Saro_0823-like_sf"/>
</dbReference>
<evidence type="ECO:0000313" key="1">
    <source>
        <dbReference type="EMBL" id="TKS56742.1"/>
    </source>
</evidence>